<dbReference type="HOGENOM" id="CLU_136653_0_0_9"/>
<organism evidence="2 3">
    <name type="scientific">Butyrivibrio proteoclasticus (strain ATCC 51982 / DSM 14932 / B316)</name>
    <name type="common">Clostridium proteoclasticum</name>
    <dbReference type="NCBI Taxonomy" id="515622"/>
    <lineage>
        <taxon>Bacteria</taxon>
        <taxon>Bacillati</taxon>
        <taxon>Bacillota</taxon>
        <taxon>Clostridia</taxon>
        <taxon>Lachnospirales</taxon>
        <taxon>Lachnospiraceae</taxon>
        <taxon>Butyrivibrio</taxon>
    </lineage>
</organism>
<accession>E0S223</accession>
<dbReference type="EMBL" id="CP001810">
    <property type="protein sequence ID" value="ADL33848.1"/>
    <property type="molecule type" value="Genomic_DNA"/>
</dbReference>
<sequence>MKHFSSRHFVICNVGMFSLGAIISSSFFYELVKKHLIGRRSEVNSYKSYYEMMRKWIPLYQKGIRIAKYFEDNNYRKIAIYGMGDMGILFYEDVKESELEIAYVIKAHEGERDIGKEIKDIEDDLDAVDAIVVCEIGAYDYVSNLLRDRIDYPLIPLDDIIYELF</sequence>
<reference evidence="2 3" key="1">
    <citation type="journal article" date="2010" name="PLoS ONE">
        <title>The glycobiome of the rumen bacterium Butyrivibrio proteoclasticus B316(T) highlights adaptation to a polysaccharide-rich environment.</title>
        <authorList>
            <person name="Kelly W.J."/>
            <person name="Leahy S.C."/>
            <person name="Altermann E."/>
            <person name="Yeoman C.J."/>
            <person name="Dunne J.C."/>
            <person name="Kong Z."/>
            <person name="Pacheco D.M."/>
            <person name="Li D."/>
            <person name="Noel S.J."/>
            <person name="Moon C.D."/>
            <person name="Cookson A.L."/>
            <person name="Attwood G.T."/>
        </authorList>
    </citation>
    <scope>NUCLEOTIDE SEQUENCE [LARGE SCALE GENOMIC DNA]</scope>
    <source>
        <strain evidence="3">ATCC 51982 / DSM 14932 / B316</strain>
    </source>
</reference>
<dbReference type="KEGG" id="bpb:bpr_I1108"/>
<keyword evidence="1" id="KW-0472">Membrane</keyword>
<dbReference type="AlphaFoldDB" id="E0S223"/>
<feature type="transmembrane region" description="Helical" evidence="1">
    <location>
        <begin position="6"/>
        <end position="32"/>
    </location>
</feature>
<protein>
    <submittedName>
        <fullName evidence="2">Uncharacterized protein</fullName>
    </submittedName>
</protein>
<dbReference type="STRING" id="515622.bpr_I1108"/>
<proteinExistence type="predicted"/>
<name>E0S223_BUTPB</name>
<gene>
    <name evidence="2" type="ordered locus">bpr_I1108</name>
</gene>
<keyword evidence="1" id="KW-1133">Transmembrane helix</keyword>
<keyword evidence="1" id="KW-0812">Transmembrane</keyword>
<keyword evidence="3" id="KW-1185">Reference proteome</keyword>
<evidence type="ECO:0000256" key="1">
    <source>
        <dbReference type="SAM" id="Phobius"/>
    </source>
</evidence>
<dbReference type="Proteomes" id="UP000001299">
    <property type="component" value="Chromosome 1"/>
</dbReference>
<evidence type="ECO:0000313" key="2">
    <source>
        <dbReference type="EMBL" id="ADL33848.1"/>
    </source>
</evidence>
<evidence type="ECO:0000313" key="3">
    <source>
        <dbReference type="Proteomes" id="UP000001299"/>
    </source>
</evidence>